<evidence type="ECO:0000256" key="1">
    <source>
        <dbReference type="SAM" id="SignalP"/>
    </source>
</evidence>
<accession>A0A4Q9MAP8</accession>
<dbReference type="OrthoDB" id="439917at2759"/>
<gene>
    <name evidence="3" type="ORF">BD311DRAFT_868243</name>
</gene>
<reference evidence="3" key="1">
    <citation type="submission" date="2019-01" db="EMBL/GenBank/DDBJ databases">
        <title>Draft genome sequences of three monokaryotic isolates of the white-rot basidiomycete fungus Dichomitus squalens.</title>
        <authorList>
            <consortium name="DOE Joint Genome Institute"/>
            <person name="Lopez S.C."/>
            <person name="Andreopoulos B."/>
            <person name="Pangilinan J."/>
            <person name="Lipzen A."/>
            <person name="Riley R."/>
            <person name="Ahrendt S."/>
            <person name="Ng V."/>
            <person name="Barry K."/>
            <person name="Daum C."/>
            <person name="Grigoriev I.V."/>
            <person name="Hilden K.S."/>
            <person name="Makela M.R."/>
            <person name="de Vries R.P."/>
        </authorList>
    </citation>
    <scope>NUCLEOTIDE SEQUENCE [LARGE SCALE GENOMIC DNA]</scope>
    <source>
        <strain evidence="3">OM18370.1</strain>
    </source>
</reference>
<feature type="chain" id="PRO_5020798732" description="Protein CPL1-like domain-containing protein" evidence="1">
    <location>
        <begin position="23"/>
        <end position="278"/>
    </location>
</feature>
<feature type="signal peptide" evidence="1">
    <location>
        <begin position="1"/>
        <end position="22"/>
    </location>
</feature>
<proteinExistence type="predicted"/>
<evidence type="ECO:0000259" key="2">
    <source>
        <dbReference type="Pfam" id="PF21671"/>
    </source>
</evidence>
<sequence>MHLALTISTLAFLALGSTPAGAQSRTRLSGLHRRDTSDVCANLIELPLQWHPSSGATVTVGLIDTCACLSTIPNVLQTNAVAKALVSVAGTAVATASLTSLINAHGSVCTYPDNAVPVCSGLNACGYSCGNGFGFDSASGDCVCPDPDSICNGQCQSSCPSSVAIPRRRAAAAYNRASERRRMCQRGYTACGITEQRGRATEPWECIDVKADLESCGGCMTPFDAFSPIGVDCTAIRGVADVSCRHGRCLVRRCTSGYAVTSDRSGCVSTRANLVQHY</sequence>
<keyword evidence="1" id="KW-0732">Signal</keyword>
<feature type="domain" description="Protein CPL1-like" evidence="2">
    <location>
        <begin position="204"/>
        <end position="268"/>
    </location>
</feature>
<name>A0A4Q9MAP8_9APHY</name>
<dbReference type="InterPro" id="IPR048661">
    <property type="entry name" value="CPL1-like"/>
</dbReference>
<dbReference type="PANTHER" id="PTHR35192:SF2">
    <property type="entry name" value="APPLE DOMAIN-CONTAINING PROTEIN"/>
    <property type="match status" value="1"/>
</dbReference>
<dbReference type="AlphaFoldDB" id="A0A4Q9MAP8"/>
<dbReference type="InterPro" id="IPR038955">
    <property type="entry name" value="PriA/CPL1_fungi"/>
</dbReference>
<organism evidence="3">
    <name type="scientific">Dichomitus squalens</name>
    <dbReference type="NCBI Taxonomy" id="114155"/>
    <lineage>
        <taxon>Eukaryota</taxon>
        <taxon>Fungi</taxon>
        <taxon>Dikarya</taxon>
        <taxon>Basidiomycota</taxon>
        <taxon>Agaricomycotina</taxon>
        <taxon>Agaricomycetes</taxon>
        <taxon>Polyporales</taxon>
        <taxon>Polyporaceae</taxon>
        <taxon>Dichomitus</taxon>
    </lineage>
</organism>
<dbReference type="PANTHER" id="PTHR35192">
    <property type="entry name" value="PROTEIN, PUTATIVE-RELATED"/>
    <property type="match status" value="1"/>
</dbReference>
<protein>
    <recommendedName>
        <fullName evidence="2">Protein CPL1-like domain-containing protein</fullName>
    </recommendedName>
</protein>
<dbReference type="Proteomes" id="UP000292957">
    <property type="component" value="Unassembled WGS sequence"/>
</dbReference>
<dbReference type="Pfam" id="PF21671">
    <property type="entry name" value="CPL1-like"/>
    <property type="match status" value="1"/>
</dbReference>
<evidence type="ECO:0000313" key="3">
    <source>
        <dbReference type="EMBL" id="TBU24304.1"/>
    </source>
</evidence>
<dbReference type="EMBL" id="ML143483">
    <property type="protein sequence ID" value="TBU24304.1"/>
    <property type="molecule type" value="Genomic_DNA"/>
</dbReference>